<dbReference type="PATRIC" id="fig|1114964.3.peg.3483"/>
<feature type="region of interest" description="Disordered" evidence="1">
    <location>
        <begin position="1"/>
        <end position="33"/>
    </location>
</feature>
<feature type="transmembrane region" description="Helical" evidence="2">
    <location>
        <begin position="390"/>
        <end position="409"/>
    </location>
</feature>
<keyword evidence="2" id="KW-0812">Transmembrane</keyword>
<dbReference type="OrthoDB" id="8275860at2"/>
<proteinExistence type="predicted"/>
<feature type="transmembrane region" description="Helical" evidence="2">
    <location>
        <begin position="359"/>
        <end position="378"/>
    </location>
</feature>
<accession>T0GEQ3</accession>
<organism evidence="3 4">
    <name type="scientific">Sphingobium baderi LL03</name>
    <dbReference type="NCBI Taxonomy" id="1114964"/>
    <lineage>
        <taxon>Bacteria</taxon>
        <taxon>Pseudomonadati</taxon>
        <taxon>Pseudomonadota</taxon>
        <taxon>Alphaproteobacteria</taxon>
        <taxon>Sphingomonadales</taxon>
        <taxon>Sphingomonadaceae</taxon>
        <taxon>Sphingobium</taxon>
    </lineage>
</organism>
<keyword evidence="2" id="KW-0472">Membrane</keyword>
<dbReference type="InterPro" id="IPR051533">
    <property type="entry name" value="WaaL-like"/>
</dbReference>
<dbReference type="EMBL" id="ATIB01000081">
    <property type="protein sequence ID" value="EQA98527.1"/>
    <property type="molecule type" value="Genomic_DNA"/>
</dbReference>
<dbReference type="PANTHER" id="PTHR37422">
    <property type="entry name" value="TEICHURONIC ACID BIOSYNTHESIS PROTEIN TUAE"/>
    <property type="match status" value="1"/>
</dbReference>
<name>T0GEQ3_9SPHN</name>
<dbReference type="eggNOG" id="ENOG5030B63">
    <property type="taxonomic scope" value="Bacteria"/>
</dbReference>
<feature type="transmembrane region" description="Helical" evidence="2">
    <location>
        <begin position="269"/>
        <end position="287"/>
    </location>
</feature>
<evidence type="ECO:0000313" key="4">
    <source>
        <dbReference type="Proteomes" id="UP000015524"/>
    </source>
</evidence>
<feature type="transmembrane region" description="Helical" evidence="2">
    <location>
        <begin position="244"/>
        <end position="262"/>
    </location>
</feature>
<dbReference type="Proteomes" id="UP000015524">
    <property type="component" value="Unassembled WGS sequence"/>
</dbReference>
<evidence type="ECO:0000256" key="2">
    <source>
        <dbReference type="SAM" id="Phobius"/>
    </source>
</evidence>
<feature type="transmembrane region" description="Helical" evidence="2">
    <location>
        <begin position="199"/>
        <end position="216"/>
    </location>
</feature>
<dbReference type="PANTHER" id="PTHR37422:SF13">
    <property type="entry name" value="LIPOPOLYSACCHARIDE BIOSYNTHESIS PROTEIN PA4999-RELATED"/>
    <property type="match status" value="1"/>
</dbReference>
<keyword evidence="4" id="KW-1185">Reference proteome</keyword>
<gene>
    <name evidence="3" type="ORF">L485_17745</name>
</gene>
<feature type="transmembrane region" description="Helical" evidence="2">
    <location>
        <begin position="149"/>
        <end position="169"/>
    </location>
</feature>
<feature type="transmembrane region" description="Helical" evidence="2">
    <location>
        <begin position="41"/>
        <end position="58"/>
    </location>
</feature>
<evidence type="ECO:0000256" key="1">
    <source>
        <dbReference type="SAM" id="MobiDB-lite"/>
    </source>
</evidence>
<protein>
    <submittedName>
        <fullName evidence="3">Uncharacterized protein</fullName>
    </submittedName>
</protein>
<reference evidence="3 4" key="1">
    <citation type="journal article" date="2013" name="Genome Announc.">
        <title>Draft Genome Sequence of a Hexachlorocyclohexane-Degrading Bacterium, Sphingobium baderi Strain LL03T.</title>
        <authorList>
            <person name="Kaur J."/>
            <person name="Verma H."/>
            <person name="Tripathi C."/>
            <person name="Khurana J.P."/>
            <person name="Lal R."/>
        </authorList>
    </citation>
    <scope>NUCLEOTIDE SEQUENCE [LARGE SCALE GENOMIC DNA]</scope>
    <source>
        <strain evidence="3 4">LL03</strain>
    </source>
</reference>
<dbReference type="RefSeq" id="WP_021246129.1">
    <property type="nucleotide sequence ID" value="NZ_ATIB01000081.1"/>
</dbReference>
<feature type="transmembrane region" description="Helical" evidence="2">
    <location>
        <begin position="120"/>
        <end position="140"/>
    </location>
</feature>
<dbReference type="AlphaFoldDB" id="T0GEQ3"/>
<comment type="caution">
    <text evidence="3">The sequence shown here is derived from an EMBL/GenBank/DDBJ whole genome shotgun (WGS) entry which is preliminary data.</text>
</comment>
<keyword evidence="2" id="KW-1133">Transmembrane helix</keyword>
<evidence type="ECO:0000313" key="3">
    <source>
        <dbReference type="EMBL" id="EQA98527.1"/>
    </source>
</evidence>
<sequence length="460" mass="50100">MRDAPRGMRPPPTGDRPREAFPEGFAPPDADGGIRDMGKTMVTPLLTIAVLFSCFHLWRIGNVNLTLSDALFMGVVLIELGLGRLNGTPFGTLTPIWLGSLVLMLTGLFIGSYVNGDLLRWIIVAGQYLFSYMLLPMVLIRDIGTIRRLIVTLIIGIVAMESMGVLVYYTMDGFTQANAIFGPDFITGGRRLGAMVGDANWNSAVIAMTLPFVVYAGNRRLIPAAAALAAATMLMWALMLAASFTGFCAALLAMGMMVFVGRLRPSPRILILAGLLAAGLYASGYQMPEIFAKRVAPAFQNGDLEEAGTYDDRAELIAEAWGNAENTVIIGMGVDKFREFSPSGQPVHNMYMLELAEGGVMALAGWLGVVITLTLIPLTRLRSHRREASLALAVIVVFQVFTMASPHMYARLWMVPVLLSLGVVLKTDASSFWAGRSPRSVIPSRATWNKIHRTQVARRR</sequence>
<feature type="transmembrane region" description="Helical" evidence="2">
    <location>
        <begin position="94"/>
        <end position="114"/>
    </location>
</feature>